<accession>A0A841LAJ6</accession>
<keyword evidence="3" id="KW-0255">Endonuclease</keyword>
<sequence>MTNKPRGVLYVGVTADLARRVGEHRAGTGSAFCRRWGLRRLVWAERLESIEAAIAFEKRVKRWGRAAKIEMVERGNLGWEEILPW</sequence>
<dbReference type="GO" id="GO:0004519">
    <property type="term" value="F:endonuclease activity"/>
    <property type="evidence" value="ECO:0007669"/>
    <property type="project" value="UniProtKB-KW"/>
</dbReference>
<organism evidence="3 4">
    <name type="scientific">Polymorphobacter multimanifer</name>
    <dbReference type="NCBI Taxonomy" id="1070431"/>
    <lineage>
        <taxon>Bacteria</taxon>
        <taxon>Pseudomonadati</taxon>
        <taxon>Pseudomonadota</taxon>
        <taxon>Alphaproteobacteria</taxon>
        <taxon>Sphingomonadales</taxon>
        <taxon>Sphingosinicellaceae</taxon>
        <taxon>Polymorphobacter</taxon>
    </lineage>
</organism>
<dbReference type="AlphaFoldDB" id="A0A841LAJ6"/>
<comment type="caution">
    <text evidence="3">The sequence shown here is derived from an EMBL/GenBank/DDBJ whole genome shotgun (WGS) entry which is preliminary data.</text>
</comment>
<dbReference type="Proteomes" id="UP000538147">
    <property type="component" value="Unassembled WGS sequence"/>
</dbReference>
<protein>
    <submittedName>
        <fullName evidence="3">Putative endonuclease</fullName>
    </submittedName>
</protein>
<dbReference type="InterPro" id="IPR035901">
    <property type="entry name" value="GIY-YIG_endonuc_sf"/>
</dbReference>
<keyword evidence="3" id="KW-0540">Nuclease</keyword>
<evidence type="ECO:0000259" key="2">
    <source>
        <dbReference type="PROSITE" id="PS50164"/>
    </source>
</evidence>
<dbReference type="EMBL" id="JACIIV010000034">
    <property type="protein sequence ID" value="MBB6229156.1"/>
    <property type="molecule type" value="Genomic_DNA"/>
</dbReference>
<dbReference type="InterPro" id="IPR050190">
    <property type="entry name" value="UPF0213_domain"/>
</dbReference>
<evidence type="ECO:0000256" key="1">
    <source>
        <dbReference type="ARBA" id="ARBA00007435"/>
    </source>
</evidence>
<dbReference type="Pfam" id="PF01541">
    <property type="entry name" value="GIY-YIG"/>
    <property type="match status" value="1"/>
</dbReference>
<evidence type="ECO:0000313" key="3">
    <source>
        <dbReference type="EMBL" id="MBB6229156.1"/>
    </source>
</evidence>
<dbReference type="PANTHER" id="PTHR34477:SF5">
    <property type="entry name" value="BSL5627 PROTEIN"/>
    <property type="match status" value="1"/>
</dbReference>
<dbReference type="InterPro" id="IPR000305">
    <property type="entry name" value="GIY-YIG_endonuc"/>
</dbReference>
<feature type="domain" description="GIY-YIG" evidence="2">
    <location>
        <begin position="1"/>
        <end position="71"/>
    </location>
</feature>
<dbReference type="PANTHER" id="PTHR34477">
    <property type="entry name" value="UPF0213 PROTEIN YHBQ"/>
    <property type="match status" value="1"/>
</dbReference>
<comment type="similarity">
    <text evidence="1">Belongs to the UPF0213 family.</text>
</comment>
<dbReference type="Gene3D" id="3.40.1440.10">
    <property type="entry name" value="GIY-YIG endonuclease"/>
    <property type="match status" value="1"/>
</dbReference>
<gene>
    <name evidence="3" type="ORF">FHS79_003357</name>
</gene>
<proteinExistence type="inferred from homology"/>
<dbReference type="PROSITE" id="PS50164">
    <property type="entry name" value="GIY_YIG"/>
    <property type="match status" value="1"/>
</dbReference>
<name>A0A841LAJ6_9SPHN</name>
<dbReference type="CDD" id="cd10448">
    <property type="entry name" value="GIY-YIG_unchar_3"/>
    <property type="match status" value="1"/>
</dbReference>
<dbReference type="SUPFAM" id="SSF82771">
    <property type="entry name" value="GIY-YIG endonuclease"/>
    <property type="match status" value="1"/>
</dbReference>
<evidence type="ECO:0000313" key="4">
    <source>
        <dbReference type="Proteomes" id="UP000538147"/>
    </source>
</evidence>
<reference evidence="3 4" key="1">
    <citation type="submission" date="2020-08" db="EMBL/GenBank/DDBJ databases">
        <title>Genomic Encyclopedia of Type Strains, Phase IV (KMG-IV): sequencing the most valuable type-strain genomes for metagenomic binning, comparative biology and taxonomic classification.</title>
        <authorList>
            <person name="Goeker M."/>
        </authorList>
    </citation>
    <scope>NUCLEOTIDE SEQUENCE [LARGE SCALE GENOMIC DNA]</scope>
    <source>
        <strain evidence="3 4">DSM 102189</strain>
    </source>
</reference>
<keyword evidence="4" id="KW-1185">Reference proteome</keyword>
<keyword evidence="3" id="KW-0378">Hydrolase</keyword>